<evidence type="ECO:0000256" key="8">
    <source>
        <dbReference type="ARBA" id="ARBA00023125"/>
    </source>
</evidence>
<keyword evidence="13" id="KW-0539">Nucleus</keyword>
<dbReference type="Gene3D" id="1.20.5.170">
    <property type="match status" value="1"/>
</dbReference>
<evidence type="ECO:0000256" key="1">
    <source>
        <dbReference type="ARBA" id="ARBA00004123"/>
    </source>
</evidence>
<keyword evidence="4 17" id="KW-0812">Transmembrane</keyword>
<keyword evidence="6 17" id="KW-1133">Transmembrane helix</keyword>
<evidence type="ECO:0000256" key="4">
    <source>
        <dbReference type="ARBA" id="ARBA00022692"/>
    </source>
</evidence>
<accession>A0A843WU75</accession>
<keyword evidence="7" id="KW-0805">Transcription regulation</keyword>
<dbReference type="InterPro" id="IPR004827">
    <property type="entry name" value="bZIP"/>
</dbReference>
<feature type="domain" description="BZIP" evidence="18">
    <location>
        <begin position="189"/>
        <end position="252"/>
    </location>
</feature>
<evidence type="ECO:0000256" key="11">
    <source>
        <dbReference type="ARBA" id="ARBA00023180"/>
    </source>
</evidence>
<evidence type="ECO:0000256" key="16">
    <source>
        <dbReference type="SAM" id="MobiDB-lite"/>
    </source>
</evidence>
<protein>
    <recommendedName>
        <fullName evidence="18">BZIP domain-containing protein</fullName>
    </recommendedName>
</protein>
<feature type="compositionally biased region" description="Polar residues" evidence="16">
    <location>
        <begin position="155"/>
        <end position="164"/>
    </location>
</feature>
<dbReference type="OrthoDB" id="295274at2759"/>
<gene>
    <name evidence="19" type="ORF">Taro_044300</name>
</gene>
<comment type="function">
    <text evidence="14">Transcription factor involved in endoplasmic reticulum (ER) stress response. Acts as a ER stress sensor and activates the transcription factor BZIP50 and the chaperone BIP1.</text>
</comment>
<evidence type="ECO:0000256" key="15">
    <source>
        <dbReference type="SAM" id="Coils"/>
    </source>
</evidence>
<evidence type="ECO:0000256" key="9">
    <source>
        <dbReference type="ARBA" id="ARBA00023136"/>
    </source>
</evidence>
<evidence type="ECO:0000256" key="13">
    <source>
        <dbReference type="ARBA" id="ARBA00023242"/>
    </source>
</evidence>
<evidence type="ECO:0000256" key="14">
    <source>
        <dbReference type="ARBA" id="ARBA00056763"/>
    </source>
</evidence>
<evidence type="ECO:0000256" key="3">
    <source>
        <dbReference type="ARBA" id="ARBA00007163"/>
    </source>
</evidence>
<dbReference type="GO" id="GO:0003700">
    <property type="term" value="F:DNA-binding transcription factor activity"/>
    <property type="evidence" value="ECO:0007669"/>
    <property type="project" value="InterPro"/>
</dbReference>
<keyword evidence="20" id="KW-1185">Reference proteome</keyword>
<feature type="non-terminal residue" evidence="19">
    <location>
        <position position="1"/>
    </location>
</feature>
<dbReference type="CDD" id="cd14704">
    <property type="entry name" value="bZIP_HY5-like"/>
    <property type="match status" value="1"/>
</dbReference>
<evidence type="ECO:0000259" key="18">
    <source>
        <dbReference type="PROSITE" id="PS50217"/>
    </source>
</evidence>
<name>A0A843WU75_COLES</name>
<reference evidence="19" key="1">
    <citation type="submission" date="2017-07" db="EMBL/GenBank/DDBJ databases">
        <title>Taro Niue Genome Assembly and Annotation.</title>
        <authorList>
            <person name="Atibalentja N."/>
            <person name="Keating K."/>
            <person name="Fields C.J."/>
        </authorList>
    </citation>
    <scope>NUCLEOTIDE SEQUENCE</scope>
    <source>
        <strain evidence="19">Niue_2</strain>
        <tissue evidence="19">Leaf</tissue>
    </source>
</reference>
<feature type="region of interest" description="Disordered" evidence="16">
    <location>
        <begin position="69"/>
        <end position="96"/>
    </location>
</feature>
<feature type="region of interest" description="Disordered" evidence="16">
    <location>
        <begin position="298"/>
        <end position="320"/>
    </location>
</feature>
<keyword evidence="8" id="KW-0238">DNA-binding</keyword>
<feature type="region of interest" description="Disordered" evidence="16">
    <location>
        <begin position="411"/>
        <end position="430"/>
    </location>
</feature>
<dbReference type="GO" id="GO:0003677">
    <property type="term" value="F:DNA binding"/>
    <property type="evidence" value="ECO:0007669"/>
    <property type="project" value="UniProtKB-KW"/>
</dbReference>
<comment type="similarity">
    <text evidence="3">Belongs to the bZIP family.</text>
</comment>
<keyword evidence="12" id="KW-0834">Unfolded protein response</keyword>
<dbReference type="Pfam" id="PF00170">
    <property type="entry name" value="bZIP_1"/>
    <property type="match status" value="1"/>
</dbReference>
<feature type="transmembrane region" description="Helical" evidence="17">
    <location>
        <begin position="324"/>
        <end position="343"/>
    </location>
</feature>
<dbReference type="GO" id="GO:0005634">
    <property type="term" value="C:nucleus"/>
    <property type="evidence" value="ECO:0007669"/>
    <property type="project" value="UniProtKB-SubCell"/>
</dbReference>
<dbReference type="Proteomes" id="UP000652761">
    <property type="component" value="Unassembled WGS sequence"/>
</dbReference>
<dbReference type="InterPro" id="IPR046347">
    <property type="entry name" value="bZIP_sf"/>
</dbReference>
<evidence type="ECO:0000256" key="5">
    <source>
        <dbReference type="ARBA" id="ARBA00022824"/>
    </source>
</evidence>
<dbReference type="SMART" id="SM00338">
    <property type="entry name" value="BRLZ"/>
    <property type="match status" value="1"/>
</dbReference>
<evidence type="ECO:0000256" key="2">
    <source>
        <dbReference type="ARBA" id="ARBA00004389"/>
    </source>
</evidence>
<feature type="compositionally biased region" description="Basic and acidic residues" evidence="16">
    <location>
        <begin position="310"/>
        <end position="320"/>
    </location>
</feature>
<comment type="caution">
    <text evidence="19">The sequence shown here is derived from an EMBL/GenBank/DDBJ whole genome shotgun (WGS) entry which is preliminary data.</text>
</comment>
<dbReference type="PANTHER" id="PTHR47416:SF3">
    <property type="entry name" value="BZIP TRANSCRIPTION FACTOR 17-RELATED"/>
    <property type="match status" value="1"/>
</dbReference>
<keyword evidence="11" id="KW-0325">Glycoprotein</keyword>
<dbReference type="GO" id="GO:0005789">
    <property type="term" value="C:endoplasmic reticulum membrane"/>
    <property type="evidence" value="ECO:0007669"/>
    <property type="project" value="UniProtKB-SubCell"/>
</dbReference>
<evidence type="ECO:0000313" key="20">
    <source>
        <dbReference type="Proteomes" id="UP000652761"/>
    </source>
</evidence>
<keyword evidence="5" id="KW-0256">Endoplasmic reticulum</keyword>
<dbReference type="SUPFAM" id="SSF57959">
    <property type="entry name" value="Leucine zipper domain"/>
    <property type="match status" value="1"/>
</dbReference>
<keyword evidence="9 17" id="KW-0472">Membrane</keyword>
<organism evidence="19 20">
    <name type="scientific">Colocasia esculenta</name>
    <name type="common">Wild taro</name>
    <name type="synonym">Arum esculentum</name>
    <dbReference type="NCBI Taxonomy" id="4460"/>
    <lineage>
        <taxon>Eukaryota</taxon>
        <taxon>Viridiplantae</taxon>
        <taxon>Streptophyta</taxon>
        <taxon>Embryophyta</taxon>
        <taxon>Tracheophyta</taxon>
        <taxon>Spermatophyta</taxon>
        <taxon>Magnoliopsida</taxon>
        <taxon>Liliopsida</taxon>
        <taxon>Araceae</taxon>
        <taxon>Aroideae</taxon>
        <taxon>Colocasieae</taxon>
        <taxon>Colocasia</taxon>
    </lineage>
</organism>
<sequence length="604" mass="64917">MAEDVVVDPLPYEFDASFAGGGFHPLHFPDDAVSDVPLLPGFIDGLGIDADLDFDGDLDFSIADLLDIPDAEDDPPPAAAVSDCKEGGGLSSSSSASVAAAGEGFLELDGSSNLSSPESDDSTTGEGLVKLEEEEERKGWSLKRKKGRENGEVTEISSNPNARSSKCRRSGPSEKGASSCVFNPGCEEEDKRKARLMRNRESAQLSRQRKKHYVEELEEKVRAMHSTITELNSKISFIMAENATLRQQLTSGGGSVNCPLPAVYPPPVTSMHFPWIPCSGYTLRPPGSQVPLIPIPRLKTQQVASAPKPKKSESRKAEGKTKKVAGVSLLGLLFCMLFVGVFVPGSKLSLDGRGDIVFSERSFSNGKLTGHSQDRVLTVRGDFDRSNVTEEVGNRSGRMGVGRGDYGSRLPRSEVQHEEHRSQNVPSFTGNDTKPLFASLYVPRNDKLVKIDGNLIIHSVLASEKAKAHLASGAKSENATPHSGKDNKETSLAIAGNLASALAISQSGRDVERRARLYRSIAEHQRALAYGSKDKYRDNSKSTPADGPVKEWFREGLEGPILSSGMCTEVFQFDVSANSGGIVPAPPLTNVTVKNGNNSSHPGR</sequence>
<keyword evidence="15" id="KW-0175">Coiled coil</keyword>
<evidence type="ECO:0000256" key="17">
    <source>
        <dbReference type="SAM" id="Phobius"/>
    </source>
</evidence>
<feature type="region of interest" description="Disordered" evidence="16">
    <location>
        <begin position="108"/>
        <end position="182"/>
    </location>
</feature>
<dbReference type="GO" id="GO:0006986">
    <property type="term" value="P:response to unfolded protein"/>
    <property type="evidence" value="ECO:0007669"/>
    <property type="project" value="UniProtKB-KW"/>
</dbReference>
<evidence type="ECO:0000256" key="10">
    <source>
        <dbReference type="ARBA" id="ARBA00023163"/>
    </source>
</evidence>
<evidence type="ECO:0000256" key="12">
    <source>
        <dbReference type="ARBA" id="ARBA00023230"/>
    </source>
</evidence>
<comment type="subcellular location">
    <subcellularLocation>
        <location evidence="2">Endoplasmic reticulum membrane</location>
        <topology evidence="2">Single-pass membrane protein</topology>
    </subcellularLocation>
    <subcellularLocation>
        <location evidence="1">Nucleus</location>
    </subcellularLocation>
</comment>
<dbReference type="FunFam" id="1.20.5.170:FF:000085">
    <property type="entry name" value="bZIP transcription factor 49"/>
    <property type="match status" value="1"/>
</dbReference>
<feature type="compositionally biased region" description="Basic and acidic residues" evidence="16">
    <location>
        <begin position="411"/>
        <end position="422"/>
    </location>
</feature>
<keyword evidence="10" id="KW-0804">Transcription</keyword>
<evidence type="ECO:0000313" key="19">
    <source>
        <dbReference type="EMBL" id="MQM11396.1"/>
    </source>
</evidence>
<dbReference type="PROSITE" id="PS50217">
    <property type="entry name" value="BZIP"/>
    <property type="match status" value="1"/>
</dbReference>
<dbReference type="PANTHER" id="PTHR47416">
    <property type="entry name" value="BASIC-LEUCINE ZIPPER TRANSCRIPTION FACTOR F-RELATED"/>
    <property type="match status" value="1"/>
</dbReference>
<dbReference type="AlphaFoldDB" id="A0A843WU75"/>
<dbReference type="EMBL" id="NMUH01004965">
    <property type="protein sequence ID" value="MQM11396.1"/>
    <property type="molecule type" value="Genomic_DNA"/>
</dbReference>
<evidence type="ECO:0000256" key="6">
    <source>
        <dbReference type="ARBA" id="ARBA00022989"/>
    </source>
</evidence>
<feature type="coiled-coil region" evidence="15">
    <location>
        <begin position="214"/>
        <end position="248"/>
    </location>
</feature>
<evidence type="ECO:0000256" key="7">
    <source>
        <dbReference type="ARBA" id="ARBA00023015"/>
    </source>
</evidence>
<proteinExistence type="inferred from homology"/>
<dbReference type="GO" id="GO:0034976">
    <property type="term" value="P:response to endoplasmic reticulum stress"/>
    <property type="evidence" value="ECO:0007669"/>
    <property type="project" value="UniProtKB-ARBA"/>
</dbReference>